<dbReference type="PANTHER" id="PTHR35812:SF1">
    <property type="entry name" value="LIPOPROTEIN"/>
    <property type="match status" value="1"/>
</dbReference>
<dbReference type="Proteomes" id="UP000291106">
    <property type="component" value="Chromosome"/>
</dbReference>
<organism evidence="2 3">
    <name type="scientific">Shewanella maritima</name>
    <dbReference type="NCBI Taxonomy" id="2520507"/>
    <lineage>
        <taxon>Bacteria</taxon>
        <taxon>Pseudomonadati</taxon>
        <taxon>Pseudomonadota</taxon>
        <taxon>Gammaproteobacteria</taxon>
        <taxon>Alteromonadales</taxon>
        <taxon>Shewanellaceae</taxon>
        <taxon>Shewanella</taxon>
    </lineage>
</organism>
<dbReference type="InterPro" id="IPR011460">
    <property type="entry name" value="Lcl_C"/>
</dbReference>
<keyword evidence="3" id="KW-1185">Reference proteome</keyword>
<dbReference type="PANTHER" id="PTHR35812">
    <property type="entry name" value="LIPOPROTEIN"/>
    <property type="match status" value="1"/>
</dbReference>
<gene>
    <name evidence="2" type="ORF">EXU30_17635</name>
</gene>
<reference evidence="2 3" key="1">
    <citation type="submission" date="2019-02" db="EMBL/GenBank/DDBJ databases">
        <title>Shewanella sp. D4-2 isolated from Dokdo Island.</title>
        <authorList>
            <person name="Baek K."/>
        </authorList>
    </citation>
    <scope>NUCLEOTIDE SEQUENCE [LARGE SCALE GENOMIC DNA]</scope>
    <source>
        <strain evidence="2 3">D4-2</strain>
    </source>
</reference>
<feature type="domain" description="Lcl C-terminal" evidence="1">
    <location>
        <begin position="76"/>
        <end position="223"/>
    </location>
</feature>
<protein>
    <submittedName>
        <fullName evidence="2">DUF1566 domain-containing protein</fullName>
    </submittedName>
</protein>
<name>A0A411PN59_9GAMM</name>
<evidence type="ECO:0000259" key="1">
    <source>
        <dbReference type="Pfam" id="PF07603"/>
    </source>
</evidence>
<evidence type="ECO:0000313" key="2">
    <source>
        <dbReference type="EMBL" id="QBF84964.1"/>
    </source>
</evidence>
<dbReference type="OrthoDB" id="9793251at2"/>
<feature type="domain" description="Lcl C-terminal" evidence="1">
    <location>
        <begin position="239"/>
        <end position="373"/>
    </location>
</feature>
<sequence length="447" mass="49278">MLSGCGLDEIYASSDDDGSSDDTITSANYAIVDTEQIACYDNLVDIICPSAGNNFYGQDAQLSRNSQSYTDNGDSTVTDDVTNIMWTQSTDTNGDGSIDIYDKLSSDDATSYCSNLTLAGYSDWQLPNIKQLYSLMNFQGTDPTSDDQTYLKAFIDQTVFDFSYGDTANSERLIDAQYASTTSYVSAEAGDLLFGVNFADGRIKGYEQLMFGQVKTYYVMCMRANTGYGENDFIDNGDGTVTDNSTHLMWMQADSGNGYTSGFNYKTGLDFVQSDSGDFIALADDAELKGAMTWQDALDYAEQMNNEGHLGYNDWRLPNVKELHSLVDYSRSPATDSSAAIDPVFTSIMIFNENGEADYGFYWSNTTHATNGSFYDDGFYGRAGAYIAFGRALGYNANQAEWVDVHGAGAQRSDLKQWDGEDYSLGFGPQNDAIRIYHYVRLVRDAS</sequence>
<dbReference type="AlphaFoldDB" id="A0A411PN59"/>
<dbReference type="Pfam" id="PF07603">
    <property type="entry name" value="Lcl_C"/>
    <property type="match status" value="2"/>
</dbReference>
<proteinExistence type="predicted"/>
<evidence type="ECO:0000313" key="3">
    <source>
        <dbReference type="Proteomes" id="UP000291106"/>
    </source>
</evidence>
<dbReference type="KEGG" id="smai:EXU30_17635"/>
<dbReference type="EMBL" id="CP036200">
    <property type="protein sequence ID" value="QBF84964.1"/>
    <property type="molecule type" value="Genomic_DNA"/>
</dbReference>
<accession>A0A411PN59</accession>